<dbReference type="Pfam" id="PF04545">
    <property type="entry name" value="Sigma70_r4"/>
    <property type="match status" value="1"/>
</dbReference>
<dbReference type="InterPro" id="IPR014209">
    <property type="entry name" value="RNA_pol_sigma-K"/>
</dbReference>
<sequence length="231" mass="26006">MWAALIALITSIVKDIINFGYLTNASSFPQPLTAEEEKKYFEAYKNGDEEAKNILIERNLRLVAHIVKKYSNTGKDVDDLISIGTIGLIKAISTYDASKGTHLATYAARCIENEILMSLRSEKKIKSEISLQDPIGIDKEGNEISLIDILGTETDEVSDQVELEMQIKKLYSKINSVLKNRERLIIELRYGLVNGGAKTQREIAKMLGISRSYVSRIEKKALSKLFKEMIM</sequence>
<dbReference type="GO" id="GO:0016987">
    <property type="term" value="F:sigma factor activity"/>
    <property type="evidence" value="ECO:0007669"/>
    <property type="project" value="UniProtKB-KW"/>
</dbReference>
<dbReference type="PROSITE" id="PS00716">
    <property type="entry name" value="SIGMA70_2"/>
    <property type="match status" value="1"/>
</dbReference>
<dbReference type="GO" id="GO:0003677">
    <property type="term" value="F:DNA binding"/>
    <property type="evidence" value="ECO:0007669"/>
    <property type="project" value="UniProtKB-KW"/>
</dbReference>
<keyword evidence="2" id="KW-0749">Sporulation</keyword>
<dbReference type="GO" id="GO:0030435">
    <property type="term" value="P:sporulation resulting in formation of a cellular spore"/>
    <property type="evidence" value="ECO:0007669"/>
    <property type="project" value="UniProtKB-KW"/>
</dbReference>
<evidence type="ECO:0000256" key="7">
    <source>
        <dbReference type="RuleBase" id="RU362124"/>
    </source>
</evidence>
<evidence type="ECO:0000256" key="5">
    <source>
        <dbReference type="ARBA" id="ARBA00023125"/>
    </source>
</evidence>
<dbReference type="SUPFAM" id="SSF88946">
    <property type="entry name" value="Sigma2 domain of RNA polymerase sigma factors"/>
    <property type="match status" value="1"/>
</dbReference>
<dbReference type="Gene3D" id="1.10.10.10">
    <property type="entry name" value="Winged helix-like DNA-binding domain superfamily/Winged helix DNA-binding domain"/>
    <property type="match status" value="1"/>
</dbReference>
<organism evidence="9 10">
    <name type="scientific">Thermoanaerobacterium thermosaccharolyticum</name>
    <name type="common">Clostridium thermosaccharolyticum</name>
    <dbReference type="NCBI Taxonomy" id="1517"/>
    <lineage>
        <taxon>Bacteria</taxon>
        <taxon>Bacillati</taxon>
        <taxon>Bacillota</taxon>
        <taxon>Clostridia</taxon>
        <taxon>Thermoanaerobacterales</taxon>
        <taxon>Thermoanaerobacteraceae</taxon>
        <taxon>Thermoanaerobacterium</taxon>
    </lineage>
</organism>
<dbReference type="RefSeq" id="WP_094398084.1">
    <property type="nucleotide sequence ID" value="NZ_CP016893.1"/>
</dbReference>
<dbReference type="PANTHER" id="PTHR30376:SF3">
    <property type="entry name" value="RNA POLYMERASE SIGMA FACTOR RPOH"/>
    <property type="match status" value="1"/>
</dbReference>
<reference evidence="9 10" key="1">
    <citation type="submission" date="2016-08" db="EMBL/GenBank/DDBJ databases">
        <title>A novel genetic cassette of butanologenic Thermoanaerobacterium thermosaccharolyticum that directly convert cellulose to butanol.</title>
        <authorList>
            <person name="Li T."/>
            <person name="He J."/>
        </authorList>
    </citation>
    <scope>NUCLEOTIDE SEQUENCE [LARGE SCALE GENOMIC DNA]</scope>
    <source>
        <strain evidence="9 10">TG57</strain>
    </source>
</reference>
<dbReference type="NCBIfam" id="TIGR02846">
    <property type="entry name" value="spore_sigmaK"/>
    <property type="match status" value="1"/>
</dbReference>
<evidence type="ECO:0000256" key="3">
    <source>
        <dbReference type="ARBA" id="ARBA00023015"/>
    </source>
</evidence>
<dbReference type="Gene3D" id="1.20.120.1810">
    <property type="match status" value="1"/>
</dbReference>
<keyword evidence="3 7" id="KW-0805">Transcription regulation</keyword>
<feature type="domain" description="HTH cro/C1-type" evidence="8">
    <location>
        <begin position="199"/>
        <end position="219"/>
    </location>
</feature>
<dbReference type="InterPro" id="IPR036388">
    <property type="entry name" value="WH-like_DNA-bd_sf"/>
</dbReference>
<evidence type="ECO:0000256" key="4">
    <source>
        <dbReference type="ARBA" id="ARBA00023082"/>
    </source>
</evidence>
<keyword evidence="4 7" id="KW-0731">Sigma factor</keyword>
<dbReference type="EMBL" id="CP016893">
    <property type="protein sequence ID" value="AST59173.1"/>
    <property type="molecule type" value="Genomic_DNA"/>
</dbReference>
<dbReference type="CDD" id="cd06171">
    <property type="entry name" value="Sigma70_r4"/>
    <property type="match status" value="1"/>
</dbReference>
<keyword evidence="6 7" id="KW-0804">Transcription</keyword>
<dbReference type="AlphaFoldDB" id="A0A223I357"/>
<dbReference type="PROSITE" id="PS50943">
    <property type="entry name" value="HTH_CROC1"/>
    <property type="match status" value="1"/>
</dbReference>
<dbReference type="InterPro" id="IPR013324">
    <property type="entry name" value="RNA_pol_sigma_r3/r4-like"/>
</dbReference>
<keyword evidence="5 7" id="KW-0238">DNA-binding</keyword>
<evidence type="ECO:0000313" key="10">
    <source>
        <dbReference type="Proteomes" id="UP000214975"/>
    </source>
</evidence>
<dbReference type="Pfam" id="PF04542">
    <property type="entry name" value="Sigma70_r2"/>
    <property type="match status" value="1"/>
</dbReference>
<evidence type="ECO:0000313" key="9">
    <source>
        <dbReference type="EMBL" id="AST59173.1"/>
    </source>
</evidence>
<evidence type="ECO:0000259" key="8">
    <source>
        <dbReference type="PROSITE" id="PS50943"/>
    </source>
</evidence>
<evidence type="ECO:0000256" key="6">
    <source>
        <dbReference type="ARBA" id="ARBA00023163"/>
    </source>
</evidence>
<dbReference type="InterPro" id="IPR050813">
    <property type="entry name" value="Sigma-70_Factor"/>
</dbReference>
<dbReference type="SUPFAM" id="SSF88659">
    <property type="entry name" value="Sigma3 and sigma4 domains of RNA polymerase sigma factors"/>
    <property type="match status" value="1"/>
</dbReference>
<dbReference type="InterPro" id="IPR000943">
    <property type="entry name" value="RNA_pol_sigma70"/>
</dbReference>
<proteinExistence type="inferred from homology"/>
<accession>A0A223I357</accession>
<dbReference type="InterPro" id="IPR013325">
    <property type="entry name" value="RNA_pol_sigma_r2"/>
</dbReference>
<dbReference type="InterPro" id="IPR007627">
    <property type="entry name" value="RNA_pol_sigma70_r2"/>
</dbReference>
<dbReference type="InterPro" id="IPR007630">
    <property type="entry name" value="RNA_pol_sigma70_r4"/>
</dbReference>
<protein>
    <recommendedName>
        <fullName evidence="7">RNA polymerase sigma factor</fullName>
    </recommendedName>
</protein>
<comment type="similarity">
    <text evidence="1 7">Belongs to the sigma-70 factor family.</text>
</comment>
<dbReference type="NCBIfam" id="NF004471">
    <property type="entry name" value="PRK05803.1"/>
    <property type="match status" value="1"/>
</dbReference>
<evidence type="ECO:0000256" key="2">
    <source>
        <dbReference type="ARBA" id="ARBA00022969"/>
    </source>
</evidence>
<dbReference type="PRINTS" id="PR00046">
    <property type="entry name" value="SIGMA70FCT"/>
</dbReference>
<dbReference type="Proteomes" id="UP000214975">
    <property type="component" value="Chromosome"/>
</dbReference>
<dbReference type="PIRSF" id="PIRSF000770">
    <property type="entry name" value="RNA_pol_sigma-SigE/K"/>
    <property type="match status" value="1"/>
</dbReference>
<dbReference type="InterPro" id="IPR001387">
    <property type="entry name" value="Cro/C1-type_HTH"/>
</dbReference>
<dbReference type="GO" id="GO:0006352">
    <property type="term" value="P:DNA-templated transcription initiation"/>
    <property type="evidence" value="ECO:0007669"/>
    <property type="project" value="InterPro"/>
</dbReference>
<comment type="function">
    <text evidence="7">Sigma factors are initiation factors that promote the attachment of RNA polymerase to specific initiation sites and are then released.</text>
</comment>
<gene>
    <name evidence="9" type="ORF">Thert_03452</name>
</gene>
<dbReference type="NCBIfam" id="TIGR02937">
    <property type="entry name" value="sigma70-ECF"/>
    <property type="match status" value="1"/>
</dbReference>
<dbReference type="PANTHER" id="PTHR30376">
    <property type="entry name" value="SIGMA FACTOR RPOH HEAT SHOCK RELATED"/>
    <property type="match status" value="1"/>
</dbReference>
<evidence type="ECO:0000256" key="1">
    <source>
        <dbReference type="ARBA" id="ARBA00007788"/>
    </source>
</evidence>
<name>A0A223I357_THETR</name>
<dbReference type="InterPro" id="IPR014284">
    <property type="entry name" value="RNA_pol_sigma-70_dom"/>
</dbReference>
<dbReference type="PROSITE" id="PS00715">
    <property type="entry name" value="SIGMA70_1"/>
    <property type="match status" value="1"/>
</dbReference>